<sequence>MTTTTAQPTLPHRSSFARVPAVFRLQFAVRYSFIWLPIAIFVIAWAFGYGVLFLVDSQFPDRIPAQEPLHATGAAQATIWYLAFMAGYTGSHTFPFSLALSYSRRVYLMGTYLTFLVVALGYGIAAMLAYFVECATDGFGNHMYIFGSPSFEDVGGMVGVGAVAAVVALFFMCFGFFWAILYRRVSIPILWTVIIGLIVVILGVVALITTNQWWPHVGAWINEQNAYTLAGYGLLATIVLGVLNYVLIRKATAN</sequence>
<dbReference type="RefSeq" id="WP_303902751.1">
    <property type="nucleotide sequence ID" value="NZ_DYXC01000039.1"/>
</dbReference>
<comment type="caution">
    <text evidence="2">The sequence shown here is derived from an EMBL/GenBank/DDBJ whole genome shotgun (WGS) entry which is preliminary data.</text>
</comment>
<keyword evidence="1" id="KW-1133">Transmembrane helix</keyword>
<evidence type="ECO:0000313" key="3">
    <source>
        <dbReference type="Proteomes" id="UP000703315"/>
    </source>
</evidence>
<feature type="transmembrane region" description="Helical" evidence="1">
    <location>
        <begin position="158"/>
        <end position="182"/>
    </location>
</feature>
<evidence type="ECO:0000256" key="1">
    <source>
        <dbReference type="SAM" id="Phobius"/>
    </source>
</evidence>
<organism evidence="2 3">
    <name type="scientific">Enteractinococcus helveticum</name>
    <dbReference type="NCBI Taxonomy" id="1837282"/>
    <lineage>
        <taxon>Bacteria</taxon>
        <taxon>Bacillati</taxon>
        <taxon>Actinomycetota</taxon>
        <taxon>Actinomycetes</taxon>
        <taxon>Micrococcales</taxon>
        <taxon>Micrococcaceae</taxon>
    </lineage>
</organism>
<feature type="transmembrane region" description="Helical" evidence="1">
    <location>
        <begin position="112"/>
        <end position="132"/>
    </location>
</feature>
<feature type="transmembrane region" description="Helical" evidence="1">
    <location>
        <begin position="189"/>
        <end position="209"/>
    </location>
</feature>
<proteinExistence type="predicted"/>
<feature type="transmembrane region" description="Helical" evidence="1">
    <location>
        <begin position="79"/>
        <end position="100"/>
    </location>
</feature>
<reference evidence="2" key="2">
    <citation type="submission" date="2021-09" db="EMBL/GenBank/DDBJ databases">
        <authorList>
            <person name="Gilroy R."/>
        </authorList>
    </citation>
    <scope>NUCLEOTIDE SEQUENCE</scope>
    <source>
        <strain evidence="2">ChiHjej13B12-14962</strain>
    </source>
</reference>
<evidence type="ECO:0000313" key="2">
    <source>
        <dbReference type="EMBL" id="HJF13787.1"/>
    </source>
</evidence>
<dbReference type="EMBL" id="DYXC01000039">
    <property type="protein sequence ID" value="HJF13787.1"/>
    <property type="molecule type" value="Genomic_DNA"/>
</dbReference>
<accession>A0A921FMQ0</accession>
<feature type="transmembrane region" description="Helical" evidence="1">
    <location>
        <begin position="33"/>
        <end position="55"/>
    </location>
</feature>
<reference evidence="2" key="1">
    <citation type="journal article" date="2021" name="PeerJ">
        <title>Extensive microbial diversity within the chicken gut microbiome revealed by metagenomics and culture.</title>
        <authorList>
            <person name="Gilroy R."/>
            <person name="Ravi A."/>
            <person name="Getino M."/>
            <person name="Pursley I."/>
            <person name="Horton D.L."/>
            <person name="Alikhan N.F."/>
            <person name="Baker D."/>
            <person name="Gharbi K."/>
            <person name="Hall N."/>
            <person name="Watson M."/>
            <person name="Adriaenssens E.M."/>
            <person name="Foster-Nyarko E."/>
            <person name="Jarju S."/>
            <person name="Secka A."/>
            <person name="Antonio M."/>
            <person name="Oren A."/>
            <person name="Chaudhuri R.R."/>
            <person name="La Ragione R."/>
            <person name="Hildebrand F."/>
            <person name="Pallen M.J."/>
        </authorList>
    </citation>
    <scope>NUCLEOTIDE SEQUENCE</scope>
    <source>
        <strain evidence="2">ChiHjej13B12-14962</strain>
    </source>
</reference>
<dbReference type="Proteomes" id="UP000703315">
    <property type="component" value="Unassembled WGS sequence"/>
</dbReference>
<keyword evidence="1" id="KW-0472">Membrane</keyword>
<keyword evidence="1" id="KW-0812">Transmembrane</keyword>
<gene>
    <name evidence="2" type="ORF">K8V32_03145</name>
</gene>
<dbReference type="AlphaFoldDB" id="A0A921FMQ0"/>
<name>A0A921FMQ0_9MICC</name>
<protein>
    <submittedName>
        <fullName evidence="2">Uncharacterized protein</fullName>
    </submittedName>
</protein>
<feature type="transmembrane region" description="Helical" evidence="1">
    <location>
        <begin position="229"/>
        <end position="248"/>
    </location>
</feature>